<dbReference type="OrthoDB" id="9802030at2"/>
<comment type="subunit">
    <text evidence="12">Heterodimer of a large membrane-associated beta subunit and a small pyruvoyl-containing alpha subunit.</text>
</comment>
<comment type="pathway">
    <text evidence="12">Phospholipid metabolism; phosphatidylethanolamine biosynthesis; phosphatidylethanolamine from CDP-diacylglycerol: step 2/2.</text>
</comment>
<dbReference type="AlphaFoldDB" id="A0A4Y8UI18"/>
<dbReference type="GO" id="GO:0006646">
    <property type="term" value="P:phosphatidylethanolamine biosynthetic process"/>
    <property type="evidence" value="ECO:0007669"/>
    <property type="project" value="UniProtKB-UniRule"/>
</dbReference>
<feature type="active site" description="Schiff-base intermediate with substrate; via pyruvic acid; for decarboxylase activity" evidence="12">
    <location>
        <position position="252"/>
    </location>
</feature>
<comment type="catalytic activity">
    <reaction evidence="12">
        <text>a 1,2-diacyl-sn-glycero-3-phospho-L-serine + H(+) = a 1,2-diacyl-sn-glycero-3-phosphoethanolamine + CO2</text>
        <dbReference type="Rhea" id="RHEA:20828"/>
        <dbReference type="ChEBI" id="CHEBI:15378"/>
        <dbReference type="ChEBI" id="CHEBI:16526"/>
        <dbReference type="ChEBI" id="CHEBI:57262"/>
        <dbReference type="ChEBI" id="CHEBI:64612"/>
        <dbReference type="EC" id="4.1.1.65"/>
    </reaction>
</comment>
<keyword evidence="10 12" id="KW-1208">Phospholipid metabolism</keyword>
<sequence>MTLSPAVELFVALQRVLPKIWLSRTIGRVAESRRPWLKNMLIRAAISHFNINFDEAASTELADYENFNAFFTRALREGARPIHAAPEAIVSPADGIISQFGEIDDGELIQAKGVHYSAAQLLGCDASAEHYRGGEFATVYLSPRDYHRVHMPCDGKLVRSRYIPGELFSVNEKTATGLANLFVRNERLVCEFDSERGPFALVLVGAMLVAGIETVWGGDEQPGPGAVRERDHSAENHTFARGDEIGRFKFGSTVIALFPDDRLDWLNIIEPGCAVLMGEQIASEER</sequence>
<keyword evidence="7 12" id="KW-0865">Zymogen</keyword>
<evidence type="ECO:0000256" key="3">
    <source>
        <dbReference type="ARBA" id="ARBA00022516"/>
    </source>
</evidence>
<dbReference type="PANTHER" id="PTHR10067">
    <property type="entry name" value="PHOSPHATIDYLSERINE DECARBOXYLASE"/>
    <property type="match status" value="1"/>
</dbReference>
<keyword evidence="6 12" id="KW-0472">Membrane</keyword>
<keyword evidence="11 12" id="KW-0670">Pyruvate</keyword>
<reference evidence="13 14" key="1">
    <citation type="submission" date="2019-03" db="EMBL/GenBank/DDBJ databases">
        <title>Draft genome of Gammaproteobacteria bacterium LSUCC0057, a member of the SAR92 clade.</title>
        <authorList>
            <person name="Lanclos V.C."/>
            <person name="Doiron C."/>
            <person name="Henson M.W."/>
            <person name="Thrash J.C."/>
        </authorList>
    </citation>
    <scope>NUCLEOTIDE SEQUENCE [LARGE SCALE GENOMIC DNA]</scope>
    <source>
        <strain evidence="13 14">LSUCC0057</strain>
    </source>
</reference>
<evidence type="ECO:0000256" key="9">
    <source>
        <dbReference type="ARBA" id="ARBA00023239"/>
    </source>
</evidence>
<keyword evidence="2 12" id="KW-1003">Cell membrane</keyword>
<keyword evidence="5 12" id="KW-0443">Lipid metabolism</keyword>
<gene>
    <name evidence="12 13" type="primary">psd</name>
    <name evidence="13" type="ORF">E3W66_08215</name>
</gene>
<dbReference type="InterPro" id="IPR003817">
    <property type="entry name" value="PS_Dcarbxylase"/>
</dbReference>
<dbReference type="GO" id="GO:0005886">
    <property type="term" value="C:plasma membrane"/>
    <property type="evidence" value="ECO:0007669"/>
    <property type="project" value="UniProtKB-SubCell"/>
</dbReference>
<feature type="site" description="Cleavage (non-hydrolytic); by autocatalysis" evidence="12">
    <location>
        <begin position="251"/>
        <end position="252"/>
    </location>
</feature>
<organism evidence="13 14">
    <name type="scientific">Gammaproteobacteria bacterium LSUCC0057</name>
    <dbReference type="NCBI Taxonomy" id="2559237"/>
    <lineage>
        <taxon>Bacteria</taxon>
        <taxon>Pseudomonadati</taxon>
        <taxon>Pseudomonadota</taxon>
        <taxon>Gammaproteobacteria</taxon>
        <taxon>Cellvibrionales</taxon>
        <taxon>Porticoccaceae</taxon>
        <taxon>SAR92 clade</taxon>
    </lineage>
</organism>
<dbReference type="InterPro" id="IPR033177">
    <property type="entry name" value="PSD-B"/>
</dbReference>
<comment type="similarity">
    <text evidence="12">Belongs to the phosphatidylserine decarboxylase family. PSD-B subfamily. Prokaryotic type I sub-subfamily.</text>
</comment>
<dbReference type="UniPathway" id="UPA00558">
    <property type="reaction ID" value="UER00616"/>
</dbReference>
<name>A0A4Y8UI18_9GAMM</name>
<comment type="cofactor">
    <cofactor evidence="12">
        <name>pyruvate</name>
        <dbReference type="ChEBI" id="CHEBI:15361"/>
    </cofactor>
    <text evidence="12">Binds 1 pyruvoyl group covalently per subunit.</text>
</comment>
<dbReference type="PANTHER" id="PTHR10067:SF6">
    <property type="entry name" value="PHOSPHATIDYLSERINE DECARBOXYLASE PROENZYME, MITOCHONDRIAL"/>
    <property type="match status" value="1"/>
</dbReference>
<evidence type="ECO:0000256" key="5">
    <source>
        <dbReference type="ARBA" id="ARBA00023098"/>
    </source>
</evidence>
<dbReference type="Pfam" id="PF02666">
    <property type="entry name" value="PS_Dcarbxylase"/>
    <property type="match status" value="1"/>
</dbReference>
<proteinExistence type="inferred from homology"/>
<feature type="active site" description="Charge relay system; for autoendoproteolytic cleavage activity" evidence="12">
    <location>
        <position position="150"/>
    </location>
</feature>
<evidence type="ECO:0000256" key="4">
    <source>
        <dbReference type="ARBA" id="ARBA00022793"/>
    </source>
</evidence>
<keyword evidence="9 12" id="KW-0456">Lyase</keyword>
<dbReference type="EMBL" id="SPIA01000003">
    <property type="protein sequence ID" value="TFH67464.1"/>
    <property type="molecule type" value="Genomic_DNA"/>
</dbReference>
<evidence type="ECO:0000313" key="14">
    <source>
        <dbReference type="Proteomes" id="UP000298133"/>
    </source>
</evidence>
<dbReference type="GO" id="GO:0004609">
    <property type="term" value="F:phosphatidylserine decarboxylase activity"/>
    <property type="evidence" value="ECO:0007669"/>
    <property type="project" value="UniProtKB-UniRule"/>
</dbReference>
<dbReference type="Proteomes" id="UP000298133">
    <property type="component" value="Unassembled WGS sequence"/>
</dbReference>
<evidence type="ECO:0000256" key="8">
    <source>
        <dbReference type="ARBA" id="ARBA00023209"/>
    </source>
</evidence>
<feature type="active site" description="Charge relay system; for autoendoproteolytic cleavage activity" evidence="12">
    <location>
        <position position="252"/>
    </location>
</feature>
<comment type="caution">
    <text evidence="13">The sequence shown here is derived from an EMBL/GenBank/DDBJ whole genome shotgun (WGS) entry which is preliminary data.</text>
</comment>
<dbReference type="NCBIfam" id="TIGR00163">
    <property type="entry name" value="PS_decarb"/>
    <property type="match status" value="1"/>
</dbReference>
<dbReference type="EC" id="4.1.1.65" evidence="12"/>
<evidence type="ECO:0000256" key="2">
    <source>
        <dbReference type="ARBA" id="ARBA00022475"/>
    </source>
</evidence>
<evidence type="ECO:0000256" key="11">
    <source>
        <dbReference type="ARBA" id="ARBA00023317"/>
    </source>
</evidence>
<keyword evidence="14" id="KW-1185">Reference proteome</keyword>
<keyword evidence="3 12" id="KW-0444">Lipid biosynthesis</keyword>
<feature type="modified residue" description="Pyruvic acid (Ser); by autocatalysis" evidence="12">
    <location>
        <position position="252"/>
    </location>
</feature>
<protein>
    <recommendedName>
        <fullName evidence="12">Phosphatidylserine decarboxylase proenzyme</fullName>
        <ecNumber evidence="12">4.1.1.65</ecNumber>
    </recommendedName>
    <component>
        <recommendedName>
            <fullName evidence="12">Phosphatidylserine decarboxylase alpha chain</fullName>
        </recommendedName>
    </component>
    <component>
        <recommendedName>
            <fullName evidence="12">Phosphatidylserine decarboxylase beta chain</fullName>
        </recommendedName>
    </component>
</protein>
<evidence type="ECO:0000256" key="10">
    <source>
        <dbReference type="ARBA" id="ARBA00023264"/>
    </source>
</evidence>
<keyword evidence="8 12" id="KW-0594">Phospholipid biosynthesis</keyword>
<comment type="PTM">
    <text evidence="12">Is synthesized initially as an inactive proenzyme. Formation of the active enzyme involves a self-maturation process in which the active site pyruvoyl group is generated from an internal serine residue via an autocatalytic post-translational modification. Two non-identical subunits are generated from the proenzyme in this reaction, and the pyruvate is formed at the N-terminus of the alpha chain, which is derived from the carboxyl end of the proenzyme. The autoendoproteolytic cleavage occurs by a canonical serine protease mechanism, in which the side chain hydroxyl group of the serine supplies its oxygen atom to form the C-terminus of the beta chain, while the remainder of the serine residue undergoes an oxidative deamination to produce ammonia and the pyruvoyl prosthetic group on the alpha chain. During this reaction, the Ser that is part of the protease active site of the proenzyme becomes the pyruvoyl prosthetic group, which constitutes an essential element of the active site of the mature decarboxylase.</text>
</comment>
<evidence type="ECO:0000256" key="6">
    <source>
        <dbReference type="ARBA" id="ARBA00023136"/>
    </source>
</evidence>
<comment type="subcellular location">
    <subcellularLocation>
        <location evidence="12">Cell membrane</location>
        <topology evidence="12">Peripheral membrane protein</topology>
    </subcellularLocation>
</comment>
<dbReference type="InterPro" id="IPR033178">
    <property type="entry name" value="PSD_type1_pro"/>
</dbReference>
<comment type="pathway">
    <text evidence="1">Lipid metabolism.</text>
</comment>
<accession>A0A4Y8UI18</accession>
<evidence type="ECO:0000313" key="13">
    <source>
        <dbReference type="EMBL" id="TFH67464.1"/>
    </source>
</evidence>
<feature type="active site" description="Charge relay system; for autoendoproteolytic cleavage activity" evidence="12">
    <location>
        <position position="94"/>
    </location>
</feature>
<dbReference type="HAMAP" id="MF_00662">
    <property type="entry name" value="PS_decarb_PSD_B_type1"/>
    <property type="match status" value="1"/>
</dbReference>
<evidence type="ECO:0000256" key="7">
    <source>
        <dbReference type="ARBA" id="ARBA00023145"/>
    </source>
</evidence>
<comment type="function">
    <text evidence="12">Catalyzes the formation of phosphatidylethanolamine (PtdEtn) from phosphatidylserine (PtdSer).</text>
</comment>
<evidence type="ECO:0000256" key="1">
    <source>
        <dbReference type="ARBA" id="ARBA00005189"/>
    </source>
</evidence>
<feature type="chain" id="PRO_5023396221" description="Phosphatidylserine decarboxylase alpha chain" evidence="12">
    <location>
        <begin position="252"/>
        <end position="286"/>
    </location>
</feature>
<feature type="chain" id="PRO_5023396220" description="Phosphatidylserine decarboxylase beta chain" evidence="12">
    <location>
        <begin position="1"/>
        <end position="251"/>
    </location>
</feature>
<evidence type="ECO:0000256" key="12">
    <source>
        <dbReference type="HAMAP-Rule" id="MF_00662"/>
    </source>
</evidence>
<keyword evidence="4 12" id="KW-0210">Decarboxylase</keyword>